<protein>
    <submittedName>
        <fullName evidence="3">Uncharacterized protein</fullName>
    </submittedName>
</protein>
<evidence type="ECO:0000313" key="3">
    <source>
        <dbReference type="EMBL" id="KAF4472616.1"/>
    </source>
</evidence>
<evidence type="ECO:0000256" key="2">
    <source>
        <dbReference type="SAM" id="Phobius"/>
    </source>
</evidence>
<name>A0A8H4LNE4_9HYPO</name>
<accession>A0A8H4LNE4</accession>
<evidence type="ECO:0000256" key="1">
    <source>
        <dbReference type="SAM" id="MobiDB-lite"/>
    </source>
</evidence>
<keyword evidence="2" id="KW-0472">Membrane</keyword>
<evidence type="ECO:0000313" key="4">
    <source>
        <dbReference type="Proteomes" id="UP000554235"/>
    </source>
</evidence>
<organism evidence="3 4">
    <name type="scientific">Fusarium albosuccineum</name>
    <dbReference type="NCBI Taxonomy" id="1237068"/>
    <lineage>
        <taxon>Eukaryota</taxon>
        <taxon>Fungi</taxon>
        <taxon>Dikarya</taxon>
        <taxon>Ascomycota</taxon>
        <taxon>Pezizomycotina</taxon>
        <taxon>Sordariomycetes</taxon>
        <taxon>Hypocreomycetidae</taxon>
        <taxon>Hypocreales</taxon>
        <taxon>Nectriaceae</taxon>
        <taxon>Fusarium</taxon>
        <taxon>Fusarium decemcellulare species complex</taxon>
    </lineage>
</organism>
<feature type="compositionally biased region" description="Acidic residues" evidence="1">
    <location>
        <begin position="259"/>
        <end position="269"/>
    </location>
</feature>
<comment type="caution">
    <text evidence="3">The sequence shown here is derived from an EMBL/GenBank/DDBJ whole genome shotgun (WGS) entry which is preliminary data.</text>
</comment>
<keyword evidence="2" id="KW-0812">Transmembrane</keyword>
<keyword evidence="4" id="KW-1185">Reference proteome</keyword>
<dbReference type="OrthoDB" id="5429716at2759"/>
<sequence length="303" mass="31931">MPTTTEYFGYGFSNLGPLTTTYTAPSSCSTNTDRVVFAIESDIKVVLGYPSCDWGLKDECYPSGSEWNALASATSVPPHGLYVYFSPGVACPAGWETAGTLAHASKTSEIATGAFSETPDWRATYTDDGPTIVRPTDMWLGILDASETLALCCPSGYTGNSYGGCVSSLGPLSSHTYSQECVITGPPDDYTVVSTVAGSPVTEGVISLLTRATPTETYYEDLNITAAYMSDVVVATYMPGVNLVYKQSDVEDAKKNTNDEDEKDSDGQGEDNAASIPSSRQGVVSVLAVTIGLLAGAGMILPW</sequence>
<gene>
    <name evidence="3" type="ORF">FALBO_483</name>
</gene>
<dbReference type="EMBL" id="JAADYS010000057">
    <property type="protein sequence ID" value="KAF4472616.1"/>
    <property type="molecule type" value="Genomic_DNA"/>
</dbReference>
<feature type="transmembrane region" description="Helical" evidence="2">
    <location>
        <begin position="282"/>
        <end position="301"/>
    </location>
</feature>
<dbReference type="AlphaFoldDB" id="A0A8H4LNE4"/>
<reference evidence="3 4" key="1">
    <citation type="submission" date="2020-01" db="EMBL/GenBank/DDBJ databases">
        <title>Identification and distribution of gene clusters putatively required for synthesis of sphingolipid metabolism inhibitors in phylogenetically diverse species of the filamentous fungus Fusarium.</title>
        <authorList>
            <person name="Kim H.-S."/>
            <person name="Busman M."/>
            <person name="Brown D.W."/>
            <person name="Divon H."/>
            <person name="Uhlig S."/>
            <person name="Proctor R.H."/>
        </authorList>
    </citation>
    <scope>NUCLEOTIDE SEQUENCE [LARGE SCALE GENOMIC DNA]</scope>
    <source>
        <strain evidence="3 4">NRRL 20459</strain>
    </source>
</reference>
<dbReference type="Proteomes" id="UP000554235">
    <property type="component" value="Unassembled WGS sequence"/>
</dbReference>
<feature type="region of interest" description="Disordered" evidence="1">
    <location>
        <begin position="252"/>
        <end position="277"/>
    </location>
</feature>
<keyword evidence="2" id="KW-1133">Transmembrane helix</keyword>
<proteinExistence type="predicted"/>